<name>A0A1F5EL96_9BACT</name>
<dbReference type="InterPro" id="IPR010979">
    <property type="entry name" value="Ribosomal_uS13-like_H2TH"/>
</dbReference>
<sequence>MARVVGVNIPDSKRLEVSLTYIYGIGRSLSKKIIIQANLDSNKRVSQLTSQDLERIREVIEKNYRVEGDLRMMVGQNIKRLKEIGTYRGQRHSKNLPVRGQRTKTNARTKRGKRVTVGSGRKAAAEKT</sequence>
<gene>
    <name evidence="7" type="primary">rpsM</name>
    <name evidence="10" type="ORF">A3F08_03605</name>
</gene>
<reference evidence="10 11" key="1">
    <citation type="journal article" date="2016" name="Nat. Commun.">
        <title>Thousands of microbial genomes shed light on interconnected biogeochemical processes in an aquifer system.</title>
        <authorList>
            <person name="Anantharaman K."/>
            <person name="Brown C.T."/>
            <person name="Hug L.A."/>
            <person name="Sharon I."/>
            <person name="Castelle C.J."/>
            <person name="Probst A.J."/>
            <person name="Thomas B.C."/>
            <person name="Singh A."/>
            <person name="Wilkins M.J."/>
            <person name="Karaoz U."/>
            <person name="Brodie E.L."/>
            <person name="Williams K.H."/>
            <person name="Hubbard S.S."/>
            <person name="Banfield J.F."/>
        </authorList>
    </citation>
    <scope>NUCLEOTIDE SEQUENCE [LARGE SCALE GENOMIC DNA]</scope>
</reference>
<evidence type="ECO:0000256" key="6">
    <source>
        <dbReference type="ARBA" id="ARBA00035166"/>
    </source>
</evidence>
<keyword evidence="2 7" id="KW-0699">rRNA-binding</keyword>
<evidence type="ECO:0000256" key="9">
    <source>
        <dbReference type="SAM" id="MobiDB-lite"/>
    </source>
</evidence>
<dbReference type="InterPro" id="IPR027437">
    <property type="entry name" value="Rbsml_uS13_C"/>
</dbReference>
<dbReference type="GO" id="GO:0019843">
    <property type="term" value="F:rRNA binding"/>
    <property type="evidence" value="ECO:0007669"/>
    <property type="project" value="UniProtKB-UniRule"/>
</dbReference>
<keyword evidence="4 7" id="KW-0689">Ribosomal protein</keyword>
<dbReference type="Pfam" id="PF00416">
    <property type="entry name" value="Ribosomal_S13"/>
    <property type="match status" value="1"/>
</dbReference>
<dbReference type="PIRSF" id="PIRSF002134">
    <property type="entry name" value="Ribosomal_S13"/>
    <property type="match status" value="1"/>
</dbReference>
<dbReference type="EMBL" id="MEZV01000001">
    <property type="protein sequence ID" value="OGD67994.1"/>
    <property type="molecule type" value="Genomic_DNA"/>
</dbReference>
<evidence type="ECO:0000256" key="2">
    <source>
        <dbReference type="ARBA" id="ARBA00022730"/>
    </source>
</evidence>
<dbReference type="PROSITE" id="PS50159">
    <property type="entry name" value="RIBOSOMAL_S13_2"/>
    <property type="match status" value="1"/>
</dbReference>
<dbReference type="InterPro" id="IPR001892">
    <property type="entry name" value="Ribosomal_uS13"/>
</dbReference>
<dbReference type="GO" id="GO:0015935">
    <property type="term" value="C:small ribosomal subunit"/>
    <property type="evidence" value="ECO:0007669"/>
    <property type="project" value="TreeGrafter"/>
</dbReference>
<organism evidence="10 11">
    <name type="scientific">Candidatus Berkelbacteria bacterium RIFCSPHIGHO2_12_FULL_36_9</name>
    <dbReference type="NCBI Taxonomy" id="1797469"/>
    <lineage>
        <taxon>Bacteria</taxon>
        <taxon>Candidatus Berkelbacteria</taxon>
    </lineage>
</organism>
<evidence type="ECO:0000256" key="1">
    <source>
        <dbReference type="ARBA" id="ARBA00008080"/>
    </source>
</evidence>
<dbReference type="PANTHER" id="PTHR10871:SF1">
    <property type="entry name" value="SMALL RIBOSOMAL SUBUNIT PROTEIN US13M"/>
    <property type="match status" value="1"/>
</dbReference>
<dbReference type="NCBIfam" id="TIGR03631">
    <property type="entry name" value="uS13_bact"/>
    <property type="match status" value="1"/>
</dbReference>
<dbReference type="Proteomes" id="UP000176451">
    <property type="component" value="Unassembled WGS sequence"/>
</dbReference>
<dbReference type="GO" id="GO:0006412">
    <property type="term" value="P:translation"/>
    <property type="evidence" value="ECO:0007669"/>
    <property type="project" value="UniProtKB-UniRule"/>
</dbReference>
<comment type="similarity">
    <text evidence="1 7 8">Belongs to the universal ribosomal protein uS13 family.</text>
</comment>
<evidence type="ECO:0000256" key="4">
    <source>
        <dbReference type="ARBA" id="ARBA00022980"/>
    </source>
</evidence>
<dbReference type="InterPro" id="IPR018269">
    <property type="entry name" value="Ribosomal_uS13_CS"/>
</dbReference>
<dbReference type="GO" id="GO:0005829">
    <property type="term" value="C:cytosol"/>
    <property type="evidence" value="ECO:0007669"/>
    <property type="project" value="TreeGrafter"/>
</dbReference>
<keyword evidence="3 7" id="KW-0694">RNA-binding</keyword>
<dbReference type="STRING" id="1797469.A3F08_03605"/>
<feature type="region of interest" description="Disordered" evidence="9">
    <location>
        <begin position="87"/>
        <end position="128"/>
    </location>
</feature>
<keyword evidence="5 7" id="KW-0687">Ribonucleoprotein</keyword>
<evidence type="ECO:0000256" key="7">
    <source>
        <dbReference type="HAMAP-Rule" id="MF_01315"/>
    </source>
</evidence>
<comment type="function">
    <text evidence="7">Located at the top of the head of the 30S subunit, it contacts several helices of the 16S rRNA. In the 70S ribosome it contacts the 23S rRNA (bridge B1a) and protein L5 of the 50S subunit (bridge B1b), connecting the 2 subunits; these bridges are implicated in subunit movement. Contacts the tRNAs in the A and P-sites.</text>
</comment>
<proteinExistence type="inferred from homology"/>
<dbReference type="HAMAP" id="MF_01315">
    <property type="entry name" value="Ribosomal_uS13"/>
    <property type="match status" value="1"/>
</dbReference>
<feature type="compositionally biased region" description="Basic residues" evidence="9">
    <location>
        <begin position="101"/>
        <end position="114"/>
    </location>
</feature>
<evidence type="ECO:0000256" key="8">
    <source>
        <dbReference type="RuleBase" id="RU003830"/>
    </source>
</evidence>
<dbReference type="AlphaFoldDB" id="A0A1F5EL96"/>
<evidence type="ECO:0000256" key="3">
    <source>
        <dbReference type="ARBA" id="ARBA00022884"/>
    </source>
</evidence>
<protein>
    <recommendedName>
        <fullName evidence="6 7">Small ribosomal subunit protein uS13</fullName>
    </recommendedName>
</protein>
<dbReference type="Gene3D" id="4.10.910.10">
    <property type="entry name" value="30s ribosomal protein s13, domain 2"/>
    <property type="match status" value="1"/>
</dbReference>
<comment type="caution">
    <text evidence="10">The sequence shown here is derived from an EMBL/GenBank/DDBJ whole genome shotgun (WGS) entry which is preliminary data.</text>
</comment>
<dbReference type="FunFam" id="1.10.8.50:FF:000001">
    <property type="entry name" value="30S ribosomal protein S13"/>
    <property type="match status" value="1"/>
</dbReference>
<evidence type="ECO:0000313" key="11">
    <source>
        <dbReference type="Proteomes" id="UP000176451"/>
    </source>
</evidence>
<dbReference type="SUPFAM" id="SSF46946">
    <property type="entry name" value="S13-like H2TH domain"/>
    <property type="match status" value="1"/>
</dbReference>
<dbReference type="InterPro" id="IPR019980">
    <property type="entry name" value="Ribosomal_uS13_bac-type"/>
</dbReference>
<dbReference type="PROSITE" id="PS00646">
    <property type="entry name" value="RIBOSOMAL_S13_1"/>
    <property type="match status" value="1"/>
</dbReference>
<evidence type="ECO:0000256" key="5">
    <source>
        <dbReference type="ARBA" id="ARBA00023274"/>
    </source>
</evidence>
<accession>A0A1F5EL96</accession>
<evidence type="ECO:0000313" key="10">
    <source>
        <dbReference type="EMBL" id="OGD67994.1"/>
    </source>
</evidence>
<dbReference type="Gene3D" id="1.10.8.50">
    <property type="match status" value="1"/>
</dbReference>
<dbReference type="GO" id="GO:0000049">
    <property type="term" value="F:tRNA binding"/>
    <property type="evidence" value="ECO:0007669"/>
    <property type="project" value="UniProtKB-UniRule"/>
</dbReference>
<dbReference type="PANTHER" id="PTHR10871">
    <property type="entry name" value="30S RIBOSOMAL PROTEIN S13/40S RIBOSOMAL PROTEIN S18"/>
    <property type="match status" value="1"/>
</dbReference>
<keyword evidence="7" id="KW-0820">tRNA-binding</keyword>
<comment type="subunit">
    <text evidence="7">Part of the 30S ribosomal subunit. Forms a loose heterodimer with protein S19. Forms two bridges to the 50S subunit in the 70S ribosome.</text>
</comment>
<dbReference type="GO" id="GO:0003735">
    <property type="term" value="F:structural constituent of ribosome"/>
    <property type="evidence" value="ECO:0007669"/>
    <property type="project" value="InterPro"/>
</dbReference>